<name>A0AAX1NDI6_9BACT</name>
<protein>
    <submittedName>
        <fullName evidence="2">PCMD domain-containing protein</fullName>
    </submittedName>
</protein>
<dbReference type="KEGG" id="fya:KMW28_24645"/>
<feature type="domain" description="Putative carbohydrate metabolism" evidence="1">
    <location>
        <begin position="274"/>
        <end position="440"/>
    </location>
</feature>
<gene>
    <name evidence="2" type="ORF">KMW28_24645</name>
</gene>
<dbReference type="Pfam" id="PF13201">
    <property type="entry name" value="PCMD"/>
    <property type="match status" value="1"/>
</dbReference>
<organism evidence="2 3">
    <name type="scientific">Flammeovirga yaeyamensis</name>
    <dbReference type="NCBI Taxonomy" id="367791"/>
    <lineage>
        <taxon>Bacteria</taxon>
        <taxon>Pseudomonadati</taxon>
        <taxon>Bacteroidota</taxon>
        <taxon>Cytophagia</taxon>
        <taxon>Cytophagales</taxon>
        <taxon>Flammeovirgaceae</taxon>
        <taxon>Flammeovirga</taxon>
    </lineage>
</organism>
<dbReference type="Proteomes" id="UP000678679">
    <property type="component" value="Chromosome 2"/>
</dbReference>
<accession>A0AAX1NDI6</accession>
<evidence type="ECO:0000313" key="2">
    <source>
        <dbReference type="EMBL" id="QWG04083.1"/>
    </source>
</evidence>
<dbReference type="EMBL" id="CP076133">
    <property type="protein sequence ID" value="QWG04083.1"/>
    <property type="molecule type" value="Genomic_DNA"/>
</dbReference>
<evidence type="ECO:0000313" key="3">
    <source>
        <dbReference type="Proteomes" id="UP000678679"/>
    </source>
</evidence>
<dbReference type="InterPro" id="IPR038653">
    <property type="entry name" value="Put_CMD_sf"/>
</dbReference>
<keyword evidence="3" id="KW-1185">Reference proteome</keyword>
<dbReference type="PROSITE" id="PS51257">
    <property type="entry name" value="PROKAR_LIPOPROTEIN"/>
    <property type="match status" value="1"/>
</dbReference>
<dbReference type="Gene3D" id="2.60.40.2340">
    <property type="match status" value="1"/>
</dbReference>
<sequence>MKKLITIVIAVLALSGCIKNDVPYPYIFGEIISLQIEGQNGNAIISQENQTVEIRVPFGMDRTQLKITDLVMTEEATIYPKIEELMDFSSPVTFTVSTYQDYDWTVTVIEDDFDIIMHEFEIEGQVSSEIDQSNRIIRVVISDTLDIENLNVVQFSYSPEQVPVLPYPFDVHDFSSEVTFLFDDIEWRVEVTYDDGEIENIGEQIMYSDFKTWYYGGRKANESNNSRKFNIPGEDFDGTPWRTGDVGAADLIIPTGVRTVYPSPSEEEYEYTTLKTTSALGVVAAGSLFVGDIQGSGLTNVQTDFGIPFTDQPKSFETTIQYIPELYDGSPDQCDVYVLLQVREGSGDNEKRYRLATAWYRSDETMMNFETINMPLLYGNHNDLAPFMMPSTANERMPEHGFAPTDSEPTHIIVVYSSSFDGANFKGGVGSELRVKGFELKY</sequence>
<reference evidence="2 3" key="1">
    <citation type="submission" date="2021-05" db="EMBL/GenBank/DDBJ databases">
        <title>Comparative genomic studies on the polysaccharide-degrading batcterial strains of the Flammeovirga genus.</title>
        <authorList>
            <person name="Zewei F."/>
            <person name="Zheng Z."/>
            <person name="Yu L."/>
            <person name="Ruyue G."/>
            <person name="Yanhong M."/>
            <person name="Yuanyuan C."/>
            <person name="Jingyan G."/>
            <person name="Wenjun H."/>
        </authorList>
    </citation>
    <scope>NUCLEOTIDE SEQUENCE [LARGE SCALE GENOMIC DNA]</scope>
    <source>
        <strain evidence="2 3">NBRC:100898</strain>
    </source>
</reference>
<dbReference type="RefSeq" id="WP_169663577.1">
    <property type="nucleotide sequence ID" value="NZ_CP076133.1"/>
</dbReference>
<dbReference type="AlphaFoldDB" id="A0AAX1NDI6"/>
<evidence type="ECO:0000259" key="1">
    <source>
        <dbReference type="Pfam" id="PF13201"/>
    </source>
</evidence>
<dbReference type="InterPro" id="IPR025112">
    <property type="entry name" value="PCMD"/>
</dbReference>
<proteinExistence type="predicted"/>
<dbReference type="Gene3D" id="2.60.120.890">
    <property type="entry name" value="BT2081, beta-jelly-roll domain"/>
    <property type="match status" value="1"/>
</dbReference>